<dbReference type="AlphaFoldDB" id="A0A0G0KGL0"/>
<evidence type="ECO:0000313" key="2">
    <source>
        <dbReference type="Proteomes" id="UP000034231"/>
    </source>
</evidence>
<sequence>SFKNVGLSLASLFVLVGLMVTPVKAIELHEAGGDALVLCTDNAGSCSLVCRQRAISDMQSHMSQQTFKNFSSQN</sequence>
<comment type="caution">
    <text evidence="1">The sequence shown here is derived from an EMBL/GenBank/DDBJ whole genome shotgun (WGS) entry which is preliminary data.</text>
</comment>
<dbReference type="Proteomes" id="UP000034231">
    <property type="component" value="Unassembled WGS sequence"/>
</dbReference>
<gene>
    <name evidence="1" type="ORF">US68_C0036G0001</name>
</gene>
<proteinExistence type="predicted"/>
<feature type="non-terminal residue" evidence="1">
    <location>
        <position position="1"/>
    </location>
</feature>
<organism evidence="1 2">
    <name type="scientific">Candidatus Shapirobacteria bacterium GW2011_GWE1_38_10</name>
    <dbReference type="NCBI Taxonomy" id="1618488"/>
    <lineage>
        <taxon>Bacteria</taxon>
        <taxon>Candidatus Shapironibacteriota</taxon>
    </lineage>
</organism>
<accession>A0A0G0KGL0</accession>
<name>A0A0G0KGL0_9BACT</name>
<evidence type="ECO:0000313" key="1">
    <source>
        <dbReference type="EMBL" id="KKQ48344.1"/>
    </source>
</evidence>
<protein>
    <submittedName>
        <fullName evidence="1">Uncharacterized protein</fullName>
    </submittedName>
</protein>
<reference evidence="1 2" key="1">
    <citation type="journal article" date="2015" name="Nature">
        <title>rRNA introns, odd ribosomes, and small enigmatic genomes across a large radiation of phyla.</title>
        <authorList>
            <person name="Brown C.T."/>
            <person name="Hug L.A."/>
            <person name="Thomas B.C."/>
            <person name="Sharon I."/>
            <person name="Castelle C.J."/>
            <person name="Singh A."/>
            <person name="Wilkins M.J."/>
            <person name="Williams K.H."/>
            <person name="Banfield J.F."/>
        </authorList>
    </citation>
    <scope>NUCLEOTIDE SEQUENCE [LARGE SCALE GENOMIC DNA]</scope>
</reference>
<dbReference type="EMBL" id="LBTX01000036">
    <property type="protein sequence ID" value="KKQ48344.1"/>
    <property type="molecule type" value="Genomic_DNA"/>
</dbReference>